<dbReference type="PRINTS" id="PR00455">
    <property type="entry name" value="HTHTETR"/>
</dbReference>
<dbReference type="EMBL" id="CP058560">
    <property type="protein sequence ID" value="QUH22401.1"/>
    <property type="molecule type" value="Genomic_DNA"/>
</dbReference>
<dbReference type="RefSeq" id="WP_211533346.1">
    <property type="nucleotide sequence ID" value="NZ_CP058560.1"/>
</dbReference>
<dbReference type="InterPro" id="IPR050109">
    <property type="entry name" value="HTH-type_TetR-like_transc_reg"/>
</dbReference>
<dbReference type="SUPFAM" id="SSF48498">
    <property type="entry name" value="Tetracyclin repressor-like, C-terminal domain"/>
    <property type="match status" value="1"/>
</dbReference>
<dbReference type="PANTHER" id="PTHR30055">
    <property type="entry name" value="HTH-TYPE TRANSCRIPTIONAL REGULATOR RUTR"/>
    <property type="match status" value="1"/>
</dbReference>
<dbReference type="PROSITE" id="PS01081">
    <property type="entry name" value="HTH_TETR_1"/>
    <property type="match status" value="1"/>
</dbReference>
<feature type="DNA-binding region" description="H-T-H motif" evidence="4">
    <location>
        <begin position="35"/>
        <end position="54"/>
    </location>
</feature>
<keyword evidence="3" id="KW-0804">Transcription</keyword>
<dbReference type="Gene3D" id="1.10.10.60">
    <property type="entry name" value="Homeodomain-like"/>
    <property type="match status" value="1"/>
</dbReference>
<dbReference type="Pfam" id="PF00440">
    <property type="entry name" value="TetR_N"/>
    <property type="match status" value="1"/>
</dbReference>
<evidence type="ECO:0000313" key="7">
    <source>
        <dbReference type="Proteomes" id="UP000681041"/>
    </source>
</evidence>
<dbReference type="AlphaFoldDB" id="A0A8T8KAF2"/>
<evidence type="ECO:0000313" key="6">
    <source>
        <dbReference type="EMBL" id="QUH22401.1"/>
    </source>
</evidence>
<evidence type="ECO:0000259" key="5">
    <source>
        <dbReference type="PROSITE" id="PS50977"/>
    </source>
</evidence>
<keyword evidence="7" id="KW-1185">Reference proteome</keyword>
<dbReference type="KEGG" id="meme:HYG87_00785"/>
<evidence type="ECO:0000256" key="1">
    <source>
        <dbReference type="ARBA" id="ARBA00023015"/>
    </source>
</evidence>
<organism evidence="6 7">
    <name type="scientific">Methanobacterium alkalithermotolerans</name>
    <dbReference type="NCBI Taxonomy" id="2731220"/>
    <lineage>
        <taxon>Archaea</taxon>
        <taxon>Methanobacteriati</taxon>
        <taxon>Methanobacteriota</taxon>
        <taxon>Methanomada group</taxon>
        <taxon>Methanobacteria</taxon>
        <taxon>Methanobacteriales</taxon>
        <taxon>Methanobacteriaceae</taxon>
        <taxon>Methanobacterium</taxon>
    </lineage>
</organism>
<dbReference type="InterPro" id="IPR036271">
    <property type="entry name" value="Tet_transcr_reg_TetR-rel_C_sf"/>
</dbReference>
<keyword evidence="1" id="KW-0805">Transcription regulation</keyword>
<accession>A0A8T8KAF2</accession>
<dbReference type="GO" id="GO:0000976">
    <property type="term" value="F:transcription cis-regulatory region binding"/>
    <property type="evidence" value="ECO:0007669"/>
    <property type="project" value="TreeGrafter"/>
</dbReference>
<evidence type="ECO:0000256" key="3">
    <source>
        <dbReference type="ARBA" id="ARBA00023163"/>
    </source>
</evidence>
<evidence type="ECO:0000256" key="4">
    <source>
        <dbReference type="PROSITE-ProRule" id="PRU00335"/>
    </source>
</evidence>
<gene>
    <name evidence="6" type="ORF">HYG87_00785</name>
</gene>
<protein>
    <submittedName>
        <fullName evidence="6">TetR/AcrR family transcriptional regulator</fullName>
    </submittedName>
</protein>
<sequence length="229" mass="26792">MSILQRREREKKKRRQDIINAAEKLFFSKGYDNVSMNDIAREVELSKATLYLYFQNKETLFFAIVVKGTRLLNSMIRDSINDNLNGLEKVDAYRNAYYDFTKKYPDYIHIYNYFQSGRFSPPQSDILSQKEDDTSLSYVSECAEEVLKLRNERFFILEKSIEEGIADGTMRPDIDPVETAILLSAISKSLSHIPSDHERLLQKRGIDHDQYFQDVSEFILLMIKNNNSE</sequence>
<dbReference type="Proteomes" id="UP000681041">
    <property type="component" value="Chromosome"/>
</dbReference>
<dbReference type="InterPro" id="IPR009057">
    <property type="entry name" value="Homeodomain-like_sf"/>
</dbReference>
<dbReference type="PROSITE" id="PS50977">
    <property type="entry name" value="HTH_TETR_2"/>
    <property type="match status" value="1"/>
</dbReference>
<dbReference type="FunFam" id="1.10.10.60:FF:000141">
    <property type="entry name" value="TetR family transcriptional regulator"/>
    <property type="match status" value="1"/>
</dbReference>
<reference evidence="6" key="1">
    <citation type="submission" date="2020-07" db="EMBL/GenBank/DDBJ databases">
        <title>Methanobacterium. sp. MethCan genome.</title>
        <authorList>
            <person name="Postec A."/>
            <person name="Quemeneur M."/>
        </authorList>
    </citation>
    <scope>NUCLEOTIDE SEQUENCE</scope>
    <source>
        <strain evidence="6">MethCAN</strain>
    </source>
</reference>
<dbReference type="InterPro" id="IPR001647">
    <property type="entry name" value="HTH_TetR"/>
</dbReference>
<dbReference type="OrthoDB" id="135877at2157"/>
<evidence type="ECO:0000256" key="2">
    <source>
        <dbReference type="ARBA" id="ARBA00023125"/>
    </source>
</evidence>
<keyword evidence="2 4" id="KW-0238">DNA-binding</keyword>
<feature type="domain" description="HTH tetR-type" evidence="5">
    <location>
        <begin position="12"/>
        <end position="72"/>
    </location>
</feature>
<dbReference type="PANTHER" id="PTHR30055:SF234">
    <property type="entry name" value="HTH-TYPE TRANSCRIPTIONAL REGULATOR BETI"/>
    <property type="match status" value="1"/>
</dbReference>
<dbReference type="SUPFAM" id="SSF46689">
    <property type="entry name" value="Homeodomain-like"/>
    <property type="match status" value="1"/>
</dbReference>
<name>A0A8T8KAF2_9EURY</name>
<dbReference type="Gene3D" id="1.10.357.10">
    <property type="entry name" value="Tetracycline Repressor, domain 2"/>
    <property type="match status" value="1"/>
</dbReference>
<dbReference type="GO" id="GO:0003700">
    <property type="term" value="F:DNA-binding transcription factor activity"/>
    <property type="evidence" value="ECO:0007669"/>
    <property type="project" value="TreeGrafter"/>
</dbReference>
<proteinExistence type="predicted"/>
<dbReference type="GeneID" id="64819255"/>
<dbReference type="InterPro" id="IPR023772">
    <property type="entry name" value="DNA-bd_HTH_TetR-type_CS"/>
</dbReference>